<dbReference type="GO" id="GO:0006412">
    <property type="term" value="P:translation"/>
    <property type="evidence" value="ECO:0007669"/>
    <property type="project" value="TreeGrafter"/>
</dbReference>
<feature type="domain" description="S1 motif" evidence="4">
    <location>
        <begin position="120"/>
        <end position="184"/>
    </location>
</feature>
<reference evidence="5" key="1">
    <citation type="journal article" date="2023" name="J. Phycol.">
        <title>Revised classification of the Cyanidiophyceae based on plastid genome data with descriptions of the Cavernulicolales ord. nov. and Galdieriales ord. nov. (Rhodophyta).</title>
        <authorList>
            <person name="Park S.I."/>
            <person name="Cho C.H."/>
            <person name="Ciniglia C."/>
            <person name="Huang T.Y."/>
            <person name="Liu S.L."/>
            <person name="Bustamante D.E."/>
            <person name="Calderon M.S."/>
            <person name="Mansilla A."/>
            <person name="McDermott T."/>
            <person name="Andersen R.A."/>
            <person name="Yoon H.S."/>
        </authorList>
    </citation>
    <scope>NUCLEOTIDE SEQUENCE</scope>
</reference>
<evidence type="ECO:0000259" key="4">
    <source>
        <dbReference type="PROSITE" id="PS50126"/>
    </source>
</evidence>
<dbReference type="Pfam" id="PF00575">
    <property type="entry name" value="S1"/>
    <property type="match status" value="2"/>
</dbReference>
<dbReference type="PROSITE" id="PS50126">
    <property type="entry name" value="S1"/>
    <property type="match status" value="3"/>
</dbReference>
<keyword evidence="3" id="KW-0687">Ribonucleoprotein</keyword>
<dbReference type="PRINTS" id="PR00681">
    <property type="entry name" value="RIBOSOMALS1"/>
</dbReference>
<evidence type="ECO:0000256" key="3">
    <source>
        <dbReference type="ARBA" id="ARBA00023274"/>
    </source>
</evidence>
<dbReference type="InterPro" id="IPR050437">
    <property type="entry name" value="Ribos_protein_bS1-like"/>
</dbReference>
<evidence type="ECO:0000256" key="2">
    <source>
        <dbReference type="ARBA" id="ARBA00022980"/>
    </source>
</evidence>
<dbReference type="InterPro" id="IPR003029">
    <property type="entry name" value="S1_domain"/>
</dbReference>
<dbReference type="Gene3D" id="2.40.50.140">
    <property type="entry name" value="Nucleic acid-binding proteins"/>
    <property type="match status" value="3"/>
</dbReference>
<dbReference type="InterPro" id="IPR012340">
    <property type="entry name" value="NA-bd_OB-fold"/>
</dbReference>
<dbReference type="SMART" id="SM00316">
    <property type="entry name" value="S1"/>
    <property type="match status" value="3"/>
</dbReference>
<organism evidence="5">
    <name type="scientific">Gronococcus sybilensis</name>
    <dbReference type="NCBI Taxonomy" id="3028029"/>
    <lineage>
        <taxon>Eukaryota</taxon>
        <taxon>Rhodophyta</taxon>
        <taxon>Bangiophyceae</taxon>
        <taxon>Cavernulicolales</taxon>
        <taxon>Cavernulicolaceae</taxon>
        <taxon>Gronococcus</taxon>
    </lineage>
</organism>
<feature type="domain" description="S1 motif" evidence="4">
    <location>
        <begin position="198"/>
        <end position="266"/>
    </location>
</feature>
<dbReference type="AlphaFoldDB" id="A0A9Y1MWX2"/>
<evidence type="ECO:0000256" key="1">
    <source>
        <dbReference type="ARBA" id="ARBA00006767"/>
    </source>
</evidence>
<dbReference type="SUPFAM" id="SSF50249">
    <property type="entry name" value="Nucleic acid-binding proteins"/>
    <property type="match status" value="3"/>
</dbReference>
<gene>
    <name evidence="5" type="primary">rps1</name>
    <name evidence="5" type="ORF">GRSY_022</name>
</gene>
<accession>A0A9Y1MWX2</accession>
<dbReference type="InterPro" id="IPR035104">
    <property type="entry name" value="Ribosomal_protein_S1-like"/>
</dbReference>
<comment type="similarity">
    <text evidence="1">Belongs to the bacterial ribosomal protein bS1 family.</text>
</comment>
<protein>
    <submittedName>
        <fullName evidence="5">Ribosomal protein S1-like protein</fullName>
    </submittedName>
</protein>
<feature type="domain" description="S1 motif" evidence="4">
    <location>
        <begin position="31"/>
        <end position="102"/>
    </location>
</feature>
<dbReference type="PANTHER" id="PTHR10724:SF7">
    <property type="entry name" value="SMALL RIBOSOMAL SUBUNIT PROTEIN BS1C"/>
    <property type="match status" value="1"/>
</dbReference>
<name>A0A9Y1MWX2_9RHOD</name>
<dbReference type="GO" id="GO:0003735">
    <property type="term" value="F:structural constituent of ribosome"/>
    <property type="evidence" value="ECO:0007669"/>
    <property type="project" value="TreeGrafter"/>
</dbReference>
<dbReference type="GO" id="GO:1990904">
    <property type="term" value="C:ribonucleoprotein complex"/>
    <property type="evidence" value="ECO:0007669"/>
    <property type="project" value="UniProtKB-KW"/>
</dbReference>
<dbReference type="GO" id="GO:0005840">
    <property type="term" value="C:ribosome"/>
    <property type="evidence" value="ECO:0007669"/>
    <property type="project" value="UniProtKB-KW"/>
</dbReference>
<keyword evidence="5" id="KW-0934">Plastid</keyword>
<geneLocation type="plastid" evidence="5"/>
<evidence type="ECO:0000313" key="5">
    <source>
        <dbReference type="EMBL" id="WDA99027.1"/>
    </source>
</evidence>
<keyword evidence="2 5" id="KW-0689">Ribosomal protein</keyword>
<dbReference type="EMBL" id="OP616812">
    <property type="protein sequence ID" value="WDA99027.1"/>
    <property type="molecule type" value="Genomic_DNA"/>
</dbReference>
<sequence length="268" mass="30537">MLHEHMNKPIVFTDNHLTKLINQYKYQFSSGDIVGGTIFSVEKEGVLVDIGTLKLAYLPKQEISIESRSGKEDLVLLRTDEIHEFIIVATYHFSQQFILSIRKLQSLRSWQRIIQMSEEDLIVYGKAIKNNSGGMVFDVEKVSGFVPNSHIPKFTKKQALLTKVLPLKILEVNRESSQLILSYKNALNNSAVKDFTTGNIVYGKIKSIRSYGLLIEVSGITGLLHTSEMKENEKTSFDYLYKIGEELKVKVLHVSTKEKKMMFSTKDI</sequence>
<dbReference type="PANTHER" id="PTHR10724">
    <property type="entry name" value="30S RIBOSOMAL PROTEIN S1"/>
    <property type="match status" value="1"/>
</dbReference>
<dbReference type="GO" id="GO:0003729">
    <property type="term" value="F:mRNA binding"/>
    <property type="evidence" value="ECO:0007669"/>
    <property type="project" value="TreeGrafter"/>
</dbReference>
<proteinExistence type="inferred from homology"/>